<name>A0ABX6MVU3_9HYPH</name>
<dbReference type="PANTHER" id="PTHR30383">
    <property type="entry name" value="THIOESTERASE 1/PROTEASE 1/LYSOPHOSPHOLIPASE L1"/>
    <property type="match status" value="1"/>
</dbReference>
<dbReference type="InterPro" id="IPR051532">
    <property type="entry name" value="Ester_Hydrolysis_Enzymes"/>
</dbReference>
<organism evidence="2 3">
    <name type="scientific">Mesorhizobium japonicum R7A</name>
    <dbReference type="NCBI Taxonomy" id="935547"/>
    <lineage>
        <taxon>Bacteria</taxon>
        <taxon>Pseudomonadati</taxon>
        <taxon>Pseudomonadota</taxon>
        <taxon>Alphaproteobacteria</taxon>
        <taxon>Hyphomicrobiales</taxon>
        <taxon>Phyllobacteriaceae</taxon>
        <taxon>Mesorhizobium</taxon>
    </lineage>
</organism>
<dbReference type="GO" id="GO:0016787">
    <property type="term" value="F:hydrolase activity"/>
    <property type="evidence" value="ECO:0007669"/>
    <property type="project" value="UniProtKB-KW"/>
</dbReference>
<evidence type="ECO:0000259" key="1">
    <source>
        <dbReference type="Pfam" id="PF13472"/>
    </source>
</evidence>
<dbReference type="GeneID" id="66684808"/>
<dbReference type="InterPro" id="IPR013830">
    <property type="entry name" value="SGNH_hydro"/>
</dbReference>
<dbReference type="Gene3D" id="3.40.50.1110">
    <property type="entry name" value="SGNH hydrolase"/>
    <property type="match status" value="1"/>
</dbReference>
<dbReference type="InterPro" id="IPR036514">
    <property type="entry name" value="SGNH_hydro_sf"/>
</dbReference>
<keyword evidence="3" id="KW-1185">Reference proteome</keyword>
<accession>A0ABX6MVU3</accession>
<proteinExistence type="predicted"/>
<feature type="domain" description="SGNH hydrolase-type esterase" evidence="1">
    <location>
        <begin position="83"/>
        <end position="277"/>
    </location>
</feature>
<sequence>MPVVPFNMLFADGPAGNPYQPPKQDLRDTFNDLQDQVSAVGDQISAGDAASRAYTDAQILGDRAMLRKYAVDMYTGSAVGIECFGDSTENGHNGESPFGQVAEIPSARMQYLLRDYTNNNLITVTNRAIDGTRLTQMIDGTDGSGSLFAAKMAVSPALIITLNHGLNDCQNGVPTSLDTYRSYLVQAVKICRSAPIPKVMIFKTPNPIYAVNTYGLGTTDKANRLNDYVQIMRDVAEAMGVVLVDVNEMVDALVASGNYRVQDIVPDGVHPSQYAYQMIGQLTARPILHPQRGYAAHQTITAGGGVANQAPANSASTAEGTRGGMQMVSVATAVAKSIKQLVMVEDKGGVDVYLSYPLWTNGIASAGCTFDNASVGPINQNFVNLGSEIIQDHEVCVARNVPYGLHWINVNANVINSIAVNGVRLRPSRTKRQYTLNTGSMDVYRDAPCRNFTFFSTNADDTILLDELVVSKLLATDKNDINFDAVMNKGTRFVILGVRSGLLTGVSTLKGRMGLGVGTDNTTGFVTVYQLTGGGTYGATAVNAADFSAAKRAWRFIIPAGTNNLQVWADGSLLGTVAITVPFVGGNMGASAVAGSKSLTIENLRTINTN</sequence>
<evidence type="ECO:0000313" key="2">
    <source>
        <dbReference type="EMBL" id="QJF03504.1"/>
    </source>
</evidence>
<gene>
    <name evidence="2" type="ORF">R7A2020_22570</name>
</gene>
<evidence type="ECO:0000313" key="3">
    <source>
        <dbReference type="Proteomes" id="UP000500892"/>
    </source>
</evidence>
<dbReference type="Proteomes" id="UP000500892">
    <property type="component" value="Chromosome"/>
</dbReference>
<dbReference type="Pfam" id="PF13472">
    <property type="entry name" value="Lipase_GDSL_2"/>
    <property type="match status" value="1"/>
</dbReference>
<reference evidence="2 3" key="1">
    <citation type="submission" date="2020-04" db="EMBL/GenBank/DDBJ databases">
        <title>Mesorhizobium japonicum R7A epigenetic regulation of quorum sensing and ICE transfer.</title>
        <authorList>
            <person name="Ramsay J.P."/>
            <person name="Colombi E."/>
            <person name="Perry B.J."/>
            <person name="Staltari A."/>
        </authorList>
    </citation>
    <scope>NUCLEOTIDE SEQUENCE [LARGE SCALE GENOMIC DNA]</scope>
    <source>
        <strain evidence="2 3">R7A</strain>
    </source>
</reference>
<dbReference type="SUPFAM" id="SSF52266">
    <property type="entry name" value="SGNH hydrolase"/>
    <property type="match status" value="1"/>
</dbReference>
<dbReference type="RefSeq" id="WP_065141602.1">
    <property type="nucleotide sequence ID" value="NZ_CP033366.1"/>
</dbReference>
<dbReference type="PANTHER" id="PTHR30383:SF5">
    <property type="entry name" value="SGNH HYDROLASE-TYPE ESTERASE DOMAIN-CONTAINING PROTEIN"/>
    <property type="match status" value="1"/>
</dbReference>
<protein>
    <submittedName>
        <fullName evidence="2">SGNH/GDSL hydrolase family protein</fullName>
    </submittedName>
</protein>
<keyword evidence="2" id="KW-0378">Hydrolase</keyword>
<dbReference type="EMBL" id="CP051772">
    <property type="protein sequence ID" value="QJF03504.1"/>
    <property type="molecule type" value="Genomic_DNA"/>
</dbReference>
<dbReference type="CDD" id="cd01832">
    <property type="entry name" value="SGNH_hydrolase_like_1"/>
    <property type="match status" value="1"/>
</dbReference>